<protein>
    <recommendedName>
        <fullName evidence="3">ZN692 protein</fullName>
    </recommendedName>
</protein>
<accession>A0ABN9APB2</accession>
<reference evidence="1" key="1">
    <citation type="submission" date="2023-05" db="EMBL/GenBank/DDBJ databases">
        <authorList>
            <person name="Stuckert A."/>
        </authorList>
    </citation>
    <scope>NUCLEOTIDE SEQUENCE</scope>
</reference>
<dbReference type="Proteomes" id="UP001162483">
    <property type="component" value="Unassembled WGS sequence"/>
</dbReference>
<keyword evidence="2" id="KW-1185">Reference proteome</keyword>
<evidence type="ECO:0000313" key="2">
    <source>
        <dbReference type="Proteomes" id="UP001162483"/>
    </source>
</evidence>
<feature type="non-terminal residue" evidence="1">
    <location>
        <position position="1"/>
    </location>
</feature>
<feature type="non-terminal residue" evidence="1">
    <location>
        <position position="143"/>
    </location>
</feature>
<evidence type="ECO:0008006" key="3">
    <source>
        <dbReference type="Google" id="ProtNLM"/>
    </source>
</evidence>
<sequence length="143" mass="15956">ATARQEKRRLLDAQRGKCRVRLGSHLDEWCALKDHLGFAQHAQLAKFLLDSYISTTSPGTSVPKAIVLLSVSLSSLKRLAFLCHQHGRDCQTPPTILSPSHSGEAPEMPVLLWGCKEHQFYWNPRDGIQEKEASLADGKKNLN</sequence>
<name>A0ABN9APB2_9NEOB</name>
<organism evidence="1 2">
    <name type="scientific">Staurois parvus</name>
    <dbReference type="NCBI Taxonomy" id="386267"/>
    <lineage>
        <taxon>Eukaryota</taxon>
        <taxon>Metazoa</taxon>
        <taxon>Chordata</taxon>
        <taxon>Craniata</taxon>
        <taxon>Vertebrata</taxon>
        <taxon>Euteleostomi</taxon>
        <taxon>Amphibia</taxon>
        <taxon>Batrachia</taxon>
        <taxon>Anura</taxon>
        <taxon>Neobatrachia</taxon>
        <taxon>Ranoidea</taxon>
        <taxon>Ranidae</taxon>
        <taxon>Staurois</taxon>
    </lineage>
</organism>
<gene>
    <name evidence="1" type="ORF">SPARVUS_LOCUS882441</name>
</gene>
<proteinExistence type="predicted"/>
<dbReference type="EMBL" id="CATNWA010000275">
    <property type="protein sequence ID" value="CAI9535613.1"/>
    <property type="molecule type" value="Genomic_DNA"/>
</dbReference>
<evidence type="ECO:0000313" key="1">
    <source>
        <dbReference type="EMBL" id="CAI9535613.1"/>
    </source>
</evidence>
<comment type="caution">
    <text evidence="1">The sequence shown here is derived from an EMBL/GenBank/DDBJ whole genome shotgun (WGS) entry which is preliminary data.</text>
</comment>